<dbReference type="AlphaFoldDB" id="A0A6C0ALM1"/>
<reference evidence="1" key="1">
    <citation type="journal article" date="2020" name="Nature">
        <title>Giant virus diversity and host interactions through global metagenomics.</title>
        <authorList>
            <person name="Schulz F."/>
            <person name="Roux S."/>
            <person name="Paez-Espino D."/>
            <person name="Jungbluth S."/>
            <person name="Walsh D.A."/>
            <person name="Denef V.J."/>
            <person name="McMahon K.D."/>
            <person name="Konstantinidis K.T."/>
            <person name="Eloe-Fadrosh E.A."/>
            <person name="Kyrpides N.C."/>
            <person name="Woyke T."/>
        </authorList>
    </citation>
    <scope>NUCLEOTIDE SEQUENCE</scope>
    <source>
        <strain evidence="1">GVMAG-S-1091796-13</strain>
    </source>
</reference>
<name>A0A6C0ALM1_9ZZZZ</name>
<accession>A0A6C0ALM1</accession>
<protein>
    <submittedName>
        <fullName evidence="1">Uncharacterized protein</fullName>
    </submittedName>
</protein>
<proteinExistence type="predicted"/>
<dbReference type="EMBL" id="MN740716">
    <property type="protein sequence ID" value="QHS80707.1"/>
    <property type="molecule type" value="Genomic_DNA"/>
</dbReference>
<sequence>MLLVLIFKQDCLIQTNFLRKIKVMFFKSNR</sequence>
<evidence type="ECO:0000313" key="1">
    <source>
        <dbReference type="EMBL" id="QHS80707.1"/>
    </source>
</evidence>
<organism evidence="1">
    <name type="scientific">viral metagenome</name>
    <dbReference type="NCBI Taxonomy" id="1070528"/>
    <lineage>
        <taxon>unclassified sequences</taxon>
        <taxon>metagenomes</taxon>
        <taxon>organismal metagenomes</taxon>
    </lineage>
</organism>